<dbReference type="InterPro" id="IPR041679">
    <property type="entry name" value="DNA2/NAM7-like_C"/>
</dbReference>
<organism evidence="3 4">
    <name type="scientific">Geodia barretti</name>
    <name type="common">Barrett's horny sponge</name>
    <dbReference type="NCBI Taxonomy" id="519541"/>
    <lineage>
        <taxon>Eukaryota</taxon>
        <taxon>Metazoa</taxon>
        <taxon>Porifera</taxon>
        <taxon>Demospongiae</taxon>
        <taxon>Heteroscleromorpha</taxon>
        <taxon>Tetractinellida</taxon>
        <taxon>Astrophorina</taxon>
        <taxon>Geodiidae</taxon>
        <taxon>Geodia</taxon>
    </lineage>
</organism>
<dbReference type="InterPro" id="IPR012340">
    <property type="entry name" value="NA-bd_OB-fold"/>
</dbReference>
<dbReference type="SUPFAM" id="SSF50249">
    <property type="entry name" value="Nucleic acid-binding proteins"/>
    <property type="match status" value="2"/>
</dbReference>
<dbReference type="InterPro" id="IPR041677">
    <property type="entry name" value="DNA2/NAM7_AAA_11"/>
</dbReference>
<feature type="region of interest" description="Disordered" evidence="1">
    <location>
        <begin position="122"/>
        <end position="170"/>
    </location>
</feature>
<evidence type="ECO:0000313" key="3">
    <source>
        <dbReference type="EMBL" id="CAI8052185.1"/>
    </source>
</evidence>
<keyword evidence="3" id="KW-0347">Helicase</keyword>
<accession>A0AA35TPS3</accession>
<dbReference type="EMBL" id="CASHTH010003994">
    <property type="protein sequence ID" value="CAI8052185.1"/>
    <property type="molecule type" value="Genomic_DNA"/>
</dbReference>
<dbReference type="InterPro" id="IPR045055">
    <property type="entry name" value="DNA2/NAM7-like"/>
</dbReference>
<evidence type="ECO:0000259" key="2">
    <source>
        <dbReference type="SMART" id="SM00955"/>
    </source>
</evidence>
<keyword evidence="3" id="KW-0378">Hydrolase</keyword>
<feature type="domain" description="RNB" evidence="2">
    <location>
        <begin position="1061"/>
        <end position="1304"/>
    </location>
</feature>
<keyword evidence="4" id="KW-1185">Reference proteome</keyword>
<dbReference type="Gene3D" id="3.40.50.300">
    <property type="entry name" value="P-loop containing nucleotide triphosphate hydrolases"/>
    <property type="match status" value="2"/>
</dbReference>
<name>A0AA35TPS3_GEOBA</name>
<dbReference type="GO" id="GO:0003723">
    <property type="term" value="F:RNA binding"/>
    <property type="evidence" value="ECO:0007669"/>
    <property type="project" value="InterPro"/>
</dbReference>
<sequence>MSIEKHMHLKYKSGHCWSQYLKMCLFHNTLIIPECVANPSHEKRLKERLMTAVDSLLKQETPSICGTPQKEIAAAPKATRKESTVDGVSKSANITRDIVCAPAAKQVHQEVKSTNRRVVPEPLVKLDRGQVPTQPKTTPTNHSARSQSRWPVTTPSFSQATAGSQDDYNKSVRLNFPTSYNRDVPKSFIHEGNGPNTTDFPTLEETKNVRVSKRQRRSTTSSQQDVEGVAVENTKYFFQYGDKLDERIFHGPLTLENYKKRFHHLLCWEEKEHVSILSERIECDVVFELKHSYFNRQHEALEALPNDVIQKLLPSRRAGSSSPQRMNIGKCNLELDSSGQMQALTGILQQRSTPLIIAGPFGTGKTRVLARAAYELIKQDQRNIILICTHHQHSADTFIEYFQSLQEENRQFHNIKIVRISTSQYHSRVKMKYGHYYGSVKAVSLCAPEIIVSTLGLSHHLRIKNITHILIDEAAQTRETEAIIPLQHAGPHTKIVLAGDHCQVGPNVLVLGEEARRNGLSTSLLERLHNHFSADEQKSCVFSLLQNYRSHSGLLMLPSALFYKSTLQCNVADAKAHPLAPFPLVFVCSSIEDTDTANAIGTDEKEADTLVKSVTKYVYNSWPEEWGERYDSTGTVCIMTPSATQRNLIARKLRAEVGERDKVVDVMKTYEIQGCEFTAVFLGTCETTDERGIPNNTTKTIINRYVFNTALTRAKYLVVAVGNPLQILRKEKRMHEIDPSNHSFMCWKEFIKRCVECKSFYLPNDVQADERTHFSEVLHQQVFSGNETLCLDNILHGDNDSILNAYKKKFQMIPECRRSKLKLSTVKSRLAWRINESTVPLQGNKDDDDEDKGATNVYNCRLNMMYFSKAEAIPLDPTKNVVHIRGKGNIRGAFHNDIVEVSTFNDLQYPDNKGRVLRVVKRCHKQTILCRAHLYNPTLFYPLDKKYPLFFNLPKLSRDLLEKKDKNMIDLELQSKDVVVFKPSSLTEGNIPEIENVIPFSLAQDMVFVIRILQWNPKYRLPLGAVIHAVPKGCSAFHAERLLMIEHNVQYEDETESSETESQFESKGLVGPVCSSIDTRAFTIDPEDAINLDDAISLWKKPDSYCLAVHIVNTTKAITLNDEIDRRAASKGQSIYGGKKVMNIIPLKKRAKLSLNPNQICEVITVSANVIITECAVEIKDPQLKESKVRSCVKLSYPTAQAIMGGREYPSDLSQSVEEYDSINDQPNLKKTLQILFQIAMKLRRDRLGDSAAQSYEMDDGKERQCWQTHLLVEEMMIWANRHVAEKYLSGLPHCALLRRQAPT</sequence>
<dbReference type="InterPro" id="IPR001900">
    <property type="entry name" value="RNase_II/R"/>
</dbReference>
<evidence type="ECO:0000256" key="1">
    <source>
        <dbReference type="SAM" id="MobiDB-lite"/>
    </source>
</evidence>
<dbReference type="PANTHER" id="PTHR10887:SF495">
    <property type="entry name" value="HELICASE SENATAXIN ISOFORM X1-RELATED"/>
    <property type="match status" value="1"/>
</dbReference>
<feature type="compositionally biased region" description="Polar residues" evidence="1">
    <location>
        <begin position="131"/>
        <end position="166"/>
    </location>
</feature>
<keyword evidence="3" id="KW-0547">Nucleotide-binding</keyword>
<gene>
    <name evidence="3" type="ORF">GBAR_LOCUS28566</name>
</gene>
<evidence type="ECO:0000313" key="4">
    <source>
        <dbReference type="Proteomes" id="UP001174909"/>
    </source>
</evidence>
<reference evidence="3" key="1">
    <citation type="submission" date="2023-03" db="EMBL/GenBank/DDBJ databases">
        <authorList>
            <person name="Steffen K."/>
            <person name="Cardenas P."/>
        </authorList>
    </citation>
    <scope>NUCLEOTIDE SEQUENCE</scope>
</reference>
<dbReference type="Pfam" id="PF13086">
    <property type="entry name" value="AAA_11"/>
    <property type="match status" value="2"/>
</dbReference>
<protein>
    <submittedName>
        <fullName evidence="3">Probable helicase with zinc finger domain</fullName>
    </submittedName>
</protein>
<dbReference type="GO" id="GO:0004386">
    <property type="term" value="F:helicase activity"/>
    <property type="evidence" value="ECO:0007669"/>
    <property type="project" value="UniProtKB-KW"/>
</dbReference>
<feature type="region of interest" description="Disordered" evidence="1">
    <location>
        <begin position="207"/>
        <end position="226"/>
    </location>
</feature>
<dbReference type="Pfam" id="PF25049">
    <property type="entry name" value="OB_HELZ2"/>
    <property type="match status" value="1"/>
</dbReference>
<dbReference type="PANTHER" id="PTHR10887">
    <property type="entry name" value="DNA2/NAM7 HELICASE FAMILY"/>
    <property type="match status" value="1"/>
</dbReference>
<dbReference type="Pfam" id="PF00773">
    <property type="entry name" value="RNB"/>
    <property type="match status" value="1"/>
</dbReference>
<dbReference type="SUPFAM" id="SSF52540">
    <property type="entry name" value="P-loop containing nucleoside triphosphate hydrolases"/>
    <property type="match status" value="1"/>
</dbReference>
<dbReference type="Proteomes" id="UP001174909">
    <property type="component" value="Unassembled WGS sequence"/>
</dbReference>
<dbReference type="SMART" id="SM00955">
    <property type="entry name" value="RNB"/>
    <property type="match status" value="1"/>
</dbReference>
<proteinExistence type="predicted"/>
<dbReference type="GO" id="GO:0004540">
    <property type="term" value="F:RNA nuclease activity"/>
    <property type="evidence" value="ECO:0007669"/>
    <property type="project" value="InterPro"/>
</dbReference>
<dbReference type="InterPro" id="IPR027417">
    <property type="entry name" value="P-loop_NTPase"/>
</dbReference>
<dbReference type="InterPro" id="IPR056787">
    <property type="entry name" value="OB_HELZ2"/>
</dbReference>
<dbReference type="Pfam" id="PF13087">
    <property type="entry name" value="AAA_12"/>
    <property type="match status" value="1"/>
</dbReference>
<comment type="caution">
    <text evidence="3">The sequence shown here is derived from an EMBL/GenBank/DDBJ whole genome shotgun (WGS) entry which is preliminary data.</text>
</comment>
<keyword evidence="3" id="KW-0067">ATP-binding</keyword>